<dbReference type="RefSeq" id="WP_263570696.1">
    <property type="nucleotide sequence ID" value="NZ_JAJIRN010000003.1"/>
</dbReference>
<protein>
    <submittedName>
        <fullName evidence="2">Transporter</fullName>
    </submittedName>
</protein>
<dbReference type="Proteomes" id="UP001209701">
    <property type="component" value="Unassembled WGS sequence"/>
</dbReference>
<keyword evidence="1" id="KW-0472">Membrane</keyword>
<name>A0ABT2YDH8_9BURK</name>
<keyword evidence="1" id="KW-0812">Transmembrane</keyword>
<feature type="transmembrane region" description="Helical" evidence="1">
    <location>
        <begin position="642"/>
        <end position="661"/>
    </location>
</feature>
<feature type="transmembrane region" description="Helical" evidence="1">
    <location>
        <begin position="353"/>
        <end position="373"/>
    </location>
</feature>
<feature type="transmembrane region" description="Helical" evidence="1">
    <location>
        <begin position="694"/>
        <end position="713"/>
    </location>
</feature>
<organism evidence="2 3">
    <name type="scientific">Roseateles oligotrophus</name>
    <dbReference type="NCBI Taxonomy" id="1769250"/>
    <lineage>
        <taxon>Bacteria</taxon>
        <taxon>Pseudomonadati</taxon>
        <taxon>Pseudomonadota</taxon>
        <taxon>Betaproteobacteria</taxon>
        <taxon>Burkholderiales</taxon>
        <taxon>Sphaerotilaceae</taxon>
        <taxon>Roseateles</taxon>
    </lineage>
</organism>
<gene>
    <name evidence="2" type="ORF">LNV07_08200</name>
</gene>
<keyword evidence="3" id="KW-1185">Reference proteome</keyword>
<feature type="transmembrane region" description="Helical" evidence="1">
    <location>
        <begin position="12"/>
        <end position="32"/>
    </location>
</feature>
<reference evidence="2 3" key="1">
    <citation type="submission" date="2021-11" db="EMBL/GenBank/DDBJ databases">
        <authorList>
            <person name="Liang Q."/>
            <person name="Mou H."/>
            <person name="Liu Z."/>
        </authorList>
    </citation>
    <scope>NUCLEOTIDE SEQUENCE [LARGE SCALE GENOMIC DNA]</scope>
    <source>
        <strain evidence="2 3">CHU3</strain>
    </source>
</reference>
<proteinExistence type="predicted"/>
<dbReference type="InterPro" id="IPR050545">
    <property type="entry name" value="Mycobact_MmpL"/>
</dbReference>
<feature type="transmembrane region" description="Helical" evidence="1">
    <location>
        <begin position="259"/>
        <end position="278"/>
    </location>
</feature>
<feature type="transmembrane region" description="Helical" evidence="1">
    <location>
        <begin position="430"/>
        <end position="449"/>
    </location>
</feature>
<comment type="caution">
    <text evidence="2">The sequence shown here is derived from an EMBL/GenBank/DDBJ whole genome shotgun (WGS) entry which is preliminary data.</text>
</comment>
<feature type="transmembrane region" description="Helical" evidence="1">
    <location>
        <begin position="285"/>
        <end position="306"/>
    </location>
</feature>
<sequence length="787" mass="84554">MKSSIAVPRGLRLFGALWLVWVLLVGGHNLWLWTVSGRALDTDILAMLPRDEQQPVVVEATRRLADAGARRVVVLVGGGDWASAQRGGDAFAQEFSGLDVNLRYRVDDGAAQQYLELFAPAREGLLTAAGRLALSAQAPADLAAQAVVLLHQPMGAPRVGSWAQDPLNLFGQWLVERAQSSRVRVQEGRLALQDERQQWWAVLMLETQGSGFALASQQALLPRLEQGRRQALAAGAAQVLATGVPLFAAAAATQAQNEVHVIGLGSLAGIIVLTLFAFSSLRPRILVTLSIAVGLLSAISICSVLFERLHLITLVFGASLIGVAENYGTNYFCARLGLAPQQRFEMLRAQAPVMWLAMLTTVIGYALLALTPFPGLQQMAVFSALGLLCSFITVMLWFPLLDGGRMDETRFSRWLGSRRAKWPSLGRNRFSAGLALMSAALLAAGAMLLRGNDDIRLLQNAPPDLVRAQREVGRLLELPGVAQFIIVRGANVQQVLEREEALKVELDQLRAQGQLDAYQAISDWVPSMTRQRQDQTLVNAKIFAAGDGVLALAEQRLGQALQRTSSSSSPLAFEAWLAAPISEPLRHQWLGPLEGGVATAVLLRGVDTASAQAAVQAAAQRAGVIWVDKVAEVSRLLGRYRVIMAAVIVLGYGLVWLALAWRFGRTAWRALAPTALASLLSLALLACLGQPLQLFHVLPLLILLGLGVDYGIFMLEQPARSATRPFLSITLAAASTLLSFGLLALSGTPALRAFGLTMLLGISLAWALTPVFLPSSSSTALPTKAEP</sequence>
<accession>A0ABT2YDH8</accession>
<dbReference type="PANTHER" id="PTHR33406:SF13">
    <property type="entry name" value="MEMBRANE PROTEIN YDFJ"/>
    <property type="match status" value="1"/>
</dbReference>
<dbReference type="Gene3D" id="1.20.1640.10">
    <property type="entry name" value="Multidrug efflux transporter AcrB transmembrane domain"/>
    <property type="match status" value="2"/>
</dbReference>
<feature type="transmembrane region" description="Helical" evidence="1">
    <location>
        <begin position="380"/>
        <end position="400"/>
    </location>
</feature>
<dbReference type="SUPFAM" id="SSF82866">
    <property type="entry name" value="Multidrug efflux transporter AcrB transmembrane domain"/>
    <property type="match status" value="2"/>
</dbReference>
<dbReference type="EMBL" id="JAJIRN010000003">
    <property type="protein sequence ID" value="MCV2368079.1"/>
    <property type="molecule type" value="Genomic_DNA"/>
</dbReference>
<keyword evidence="1" id="KW-1133">Transmembrane helix</keyword>
<evidence type="ECO:0000256" key="1">
    <source>
        <dbReference type="SAM" id="Phobius"/>
    </source>
</evidence>
<evidence type="ECO:0000313" key="2">
    <source>
        <dbReference type="EMBL" id="MCV2368079.1"/>
    </source>
</evidence>
<feature type="transmembrane region" description="Helical" evidence="1">
    <location>
        <begin position="753"/>
        <end position="773"/>
    </location>
</feature>
<feature type="transmembrane region" description="Helical" evidence="1">
    <location>
        <begin position="667"/>
        <end position="687"/>
    </location>
</feature>
<feature type="transmembrane region" description="Helical" evidence="1">
    <location>
        <begin position="725"/>
        <end position="746"/>
    </location>
</feature>
<dbReference type="PANTHER" id="PTHR33406">
    <property type="entry name" value="MEMBRANE PROTEIN MJ1562-RELATED"/>
    <property type="match status" value="1"/>
</dbReference>
<evidence type="ECO:0000313" key="3">
    <source>
        <dbReference type="Proteomes" id="UP001209701"/>
    </source>
</evidence>
<feature type="transmembrane region" description="Helical" evidence="1">
    <location>
        <begin position="231"/>
        <end position="253"/>
    </location>
</feature>